<comment type="similarity">
    <text evidence="1">Belongs to the iron/ascorbate-dependent oxidoreductase family.</text>
</comment>
<dbReference type="InterPro" id="IPR044861">
    <property type="entry name" value="IPNS-like_FE2OG_OXY"/>
</dbReference>
<dbReference type="InterPro" id="IPR005123">
    <property type="entry name" value="Oxoglu/Fe-dep_dioxygenase_dom"/>
</dbReference>
<dbReference type="GO" id="GO:0051213">
    <property type="term" value="F:dioxygenase activity"/>
    <property type="evidence" value="ECO:0007669"/>
    <property type="project" value="UniProtKB-ARBA"/>
</dbReference>
<comment type="caution">
    <text evidence="6">The sequence shown here is derived from an EMBL/GenBank/DDBJ whole genome shotgun (WGS) entry which is preliminary data.</text>
</comment>
<dbReference type="Proteomes" id="UP001642360">
    <property type="component" value="Unassembled WGS sequence"/>
</dbReference>
<dbReference type="AlphaFoldDB" id="A0ABC8SW74"/>
<evidence type="ECO:0000313" key="6">
    <source>
        <dbReference type="EMBL" id="CAK9160080.1"/>
    </source>
</evidence>
<keyword evidence="2" id="KW-0479">Metal-binding</keyword>
<dbReference type="GO" id="GO:0004672">
    <property type="term" value="F:protein kinase activity"/>
    <property type="evidence" value="ECO:0007669"/>
    <property type="project" value="UniProtKB-ARBA"/>
</dbReference>
<dbReference type="InterPro" id="IPR036097">
    <property type="entry name" value="HisK_dim/P_sf"/>
</dbReference>
<dbReference type="PANTHER" id="PTHR10209:SF776">
    <property type="entry name" value="2OG-FE(II) OXYGENASE FAMILY OXIDOREDUCTASE"/>
    <property type="match status" value="1"/>
</dbReference>
<feature type="domain" description="Fe2OG dioxygenase" evidence="5">
    <location>
        <begin position="30"/>
        <end position="160"/>
    </location>
</feature>
<dbReference type="Gene3D" id="2.60.120.330">
    <property type="entry name" value="B-lactam Antibiotic, Isopenicillin N Synthase, Chain"/>
    <property type="match status" value="1"/>
</dbReference>
<dbReference type="SUPFAM" id="SSF47384">
    <property type="entry name" value="Homodimeric domain of signal transducing histidine kinase"/>
    <property type="match status" value="1"/>
</dbReference>
<dbReference type="SUPFAM" id="SSF51197">
    <property type="entry name" value="Clavaminate synthase-like"/>
    <property type="match status" value="1"/>
</dbReference>
<gene>
    <name evidence="6" type="ORF">ILEXP_LOCUS28806</name>
</gene>
<protein>
    <recommendedName>
        <fullName evidence="5">Fe2OG dioxygenase domain-containing protein</fullName>
    </recommendedName>
</protein>
<dbReference type="Pfam" id="PF03171">
    <property type="entry name" value="2OG-FeII_Oxy"/>
    <property type="match status" value="1"/>
</dbReference>
<dbReference type="PROSITE" id="PS51471">
    <property type="entry name" value="FE2OG_OXY"/>
    <property type="match status" value="1"/>
</dbReference>
<evidence type="ECO:0000256" key="3">
    <source>
        <dbReference type="ARBA" id="ARBA00023002"/>
    </source>
</evidence>
<proteinExistence type="inferred from homology"/>
<evidence type="ECO:0000313" key="7">
    <source>
        <dbReference type="Proteomes" id="UP001642360"/>
    </source>
</evidence>
<evidence type="ECO:0000256" key="2">
    <source>
        <dbReference type="ARBA" id="ARBA00022723"/>
    </source>
</evidence>
<dbReference type="GO" id="GO:0046872">
    <property type="term" value="F:metal ion binding"/>
    <property type="evidence" value="ECO:0007669"/>
    <property type="project" value="UniProtKB-KW"/>
</dbReference>
<keyword evidence="7" id="KW-1185">Reference proteome</keyword>
<reference evidence="6 7" key="1">
    <citation type="submission" date="2024-02" db="EMBL/GenBank/DDBJ databases">
        <authorList>
            <person name="Vignale AGUSTIN F."/>
            <person name="Sosa J E."/>
            <person name="Modenutti C."/>
        </authorList>
    </citation>
    <scope>NUCLEOTIDE SEQUENCE [LARGE SCALE GENOMIC DNA]</scope>
</reference>
<evidence type="ECO:0000256" key="1">
    <source>
        <dbReference type="ARBA" id="ARBA00008056"/>
    </source>
</evidence>
<name>A0ABC8SW74_9AQUA</name>
<accession>A0ABC8SW74</accession>
<dbReference type="InterPro" id="IPR027443">
    <property type="entry name" value="IPNS-like_sf"/>
</dbReference>
<keyword evidence="3" id="KW-0560">Oxidoreductase</keyword>
<sequence>MKRLGTTLFGLLSEALELKPDHLIGMDCAKGHAILCNYYPACPDPDLTMGTSKHSDPDFLTIPLQDDIGGIQVLHRMQWVNVPPVSGALVINVGDLLQVVVALSHAAILEESMRARDLLMQQNFALDQDRKESETAVRARNDFLDVMNHEMRTPMHENTS</sequence>
<dbReference type="PANTHER" id="PTHR10209">
    <property type="entry name" value="OXIDOREDUCTASE, 2OG-FE II OXYGENASE FAMILY PROTEIN"/>
    <property type="match status" value="1"/>
</dbReference>
<evidence type="ECO:0000256" key="4">
    <source>
        <dbReference type="ARBA" id="ARBA00023004"/>
    </source>
</evidence>
<dbReference type="EMBL" id="CAUOFW020003458">
    <property type="protein sequence ID" value="CAK9160080.1"/>
    <property type="molecule type" value="Genomic_DNA"/>
</dbReference>
<evidence type="ECO:0000259" key="5">
    <source>
        <dbReference type="PROSITE" id="PS51471"/>
    </source>
</evidence>
<keyword evidence="4" id="KW-0408">Iron</keyword>
<organism evidence="6 7">
    <name type="scientific">Ilex paraguariensis</name>
    <name type="common">yerba mate</name>
    <dbReference type="NCBI Taxonomy" id="185542"/>
    <lineage>
        <taxon>Eukaryota</taxon>
        <taxon>Viridiplantae</taxon>
        <taxon>Streptophyta</taxon>
        <taxon>Embryophyta</taxon>
        <taxon>Tracheophyta</taxon>
        <taxon>Spermatophyta</taxon>
        <taxon>Magnoliopsida</taxon>
        <taxon>eudicotyledons</taxon>
        <taxon>Gunneridae</taxon>
        <taxon>Pentapetalae</taxon>
        <taxon>asterids</taxon>
        <taxon>campanulids</taxon>
        <taxon>Aquifoliales</taxon>
        <taxon>Aquifoliaceae</taxon>
        <taxon>Ilex</taxon>
    </lineage>
</organism>